<keyword evidence="3" id="KW-1185">Reference proteome</keyword>
<name>A0A518RC12_9SPHN</name>
<reference evidence="2 3" key="1">
    <citation type="submission" date="2019-07" db="EMBL/GenBank/DDBJ databases">
        <title>Sphingomonas alkalisoli sp. nov., isolated from rhizosphere soil of Suaedae salsa.</title>
        <authorList>
            <person name="Zhang H."/>
            <person name="Xu L."/>
            <person name="Zhang J.-X."/>
            <person name="Sun J.-Q."/>
        </authorList>
    </citation>
    <scope>NUCLEOTIDE SEQUENCE [LARGE SCALE GENOMIC DNA]</scope>
    <source>
        <strain evidence="2 3">XS-10</strain>
    </source>
</reference>
<sequence length="114" mass="11912">MDERNDDESIGTLAARAVADARAYADAEVAYWKALALDRLGDARAALILGGIVFLFAQAAAIALIVGLVLILSPHVGPGLATLIVVLAALLVAGLAGAAAFRRFRRATRPRHKP</sequence>
<protein>
    <recommendedName>
        <fullName evidence="4">Phage holin family protein</fullName>
    </recommendedName>
</protein>
<keyword evidence="1" id="KW-1133">Transmembrane helix</keyword>
<accession>A0A518RC12</accession>
<gene>
    <name evidence="2" type="ORF">FPZ54_02315</name>
</gene>
<evidence type="ECO:0000313" key="2">
    <source>
        <dbReference type="EMBL" id="QDX24979.1"/>
    </source>
</evidence>
<keyword evidence="1" id="KW-0812">Transmembrane</keyword>
<keyword evidence="1" id="KW-0472">Membrane</keyword>
<evidence type="ECO:0000313" key="3">
    <source>
        <dbReference type="Proteomes" id="UP000318055"/>
    </source>
</evidence>
<evidence type="ECO:0000256" key="1">
    <source>
        <dbReference type="SAM" id="Phobius"/>
    </source>
</evidence>
<evidence type="ECO:0008006" key="4">
    <source>
        <dbReference type="Google" id="ProtNLM"/>
    </source>
</evidence>
<organism evidence="2 3">
    <name type="scientific">Sphingomonas suaedae</name>
    <dbReference type="NCBI Taxonomy" id="2599297"/>
    <lineage>
        <taxon>Bacteria</taxon>
        <taxon>Pseudomonadati</taxon>
        <taxon>Pseudomonadota</taxon>
        <taxon>Alphaproteobacteria</taxon>
        <taxon>Sphingomonadales</taxon>
        <taxon>Sphingomonadaceae</taxon>
        <taxon>Sphingomonas</taxon>
    </lineage>
</organism>
<dbReference type="Proteomes" id="UP000318055">
    <property type="component" value="Chromosome"/>
</dbReference>
<dbReference type="KEGG" id="ssua:FPZ54_02315"/>
<feature type="transmembrane region" description="Helical" evidence="1">
    <location>
        <begin position="79"/>
        <end position="101"/>
    </location>
</feature>
<dbReference type="AlphaFoldDB" id="A0A518RC12"/>
<dbReference type="EMBL" id="CP042239">
    <property type="protein sequence ID" value="QDX24979.1"/>
    <property type="molecule type" value="Genomic_DNA"/>
</dbReference>
<proteinExistence type="predicted"/>
<dbReference type="RefSeq" id="WP_145844687.1">
    <property type="nucleotide sequence ID" value="NZ_CP042239.1"/>
</dbReference>
<feature type="transmembrane region" description="Helical" evidence="1">
    <location>
        <begin position="47"/>
        <end position="73"/>
    </location>
</feature>